<organism evidence="1 2">
    <name type="scientific">Panagrolaimus sp. JU765</name>
    <dbReference type="NCBI Taxonomy" id="591449"/>
    <lineage>
        <taxon>Eukaryota</taxon>
        <taxon>Metazoa</taxon>
        <taxon>Ecdysozoa</taxon>
        <taxon>Nematoda</taxon>
        <taxon>Chromadorea</taxon>
        <taxon>Rhabditida</taxon>
        <taxon>Tylenchina</taxon>
        <taxon>Panagrolaimomorpha</taxon>
        <taxon>Panagrolaimoidea</taxon>
        <taxon>Panagrolaimidae</taxon>
        <taxon>Panagrolaimus</taxon>
    </lineage>
</organism>
<reference evidence="2" key="1">
    <citation type="submission" date="2022-11" db="UniProtKB">
        <authorList>
            <consortium name="WormBaseParasite"/>
        </authorList>
    </citation>
    <scope>IDENTIFICATION</scope>
</reference>
<dbReference type="Proteomes" id="UP000887576">
    <property type="component" value="Unplaced"/>
</dbReference>
<accession>A0AC34Q537</accession>
<name>A0AC34Q537_9BILA</name>
<evidence type="ECO:0000313" key="2">
    <source>
        <dbReference type="WBParaSite" id="JU765_v2.g13131.t1"/>
    </source>
</evidence>
<protein>
    <submittedName>
        <fullName evidence="2">10 kDa heat shock protein, mitochondrial</fullName>
    </submittedName>
</protein>
<sequence length="127" mass="13952">MFFGAVRKAAADGLKGLVPLFDRVVVERAAAEVKTKGGIMIPEKAQGKVLEGTVVAVGTGARNDKGDLIPVQLKVGDRVLLPEYGGMKVSVEEREYHIFREGDIIGKFQDRQNKRKTTLTVNTFQYC</sequence>
<dbReference type="WBParaSite" id="JU765_v2.g13131.t1">
    <property type="protein sequence ID" value="JU765_v2.g13131.t1"/>
    <property type="gene ID" value="JU765_v2.g13131"/>
</dbReference>
<evidence type="ECO:0000313" key="1">
    <source>
        <dbReference type="Proteomes" id="UP000887576"/>
    </source>
</evidence>
<proteinExistence type="predicted"/>